<feature type="transmembrane region" description="Helical" evidence="6">
    <location>
        <begin position="142"/>
        <end position="164"/>
    </location>
</feature>
<feature type="transmembrane region" description="Helical" evidence="6">
    <location>
        <begin position="274"/>
        <end position="293"/>
    </location>
</feature>
<protein>
    <submittedName>
        <fullName evidence="7">Decaprenyl-phosphate phosphoribosyltransferase</fullName>
        <ecNumber evidence="7">2.4.2.45</ecNumber>
    </submittedName>
</protein>
<organism evidence="7 8">
    <name type="scientific">Thiomicrorhabdus lithotrophica</name>
    <dbReference type="NCBI Taxonomy" id="2949997"/>
    <lineage>
        <taxon>Bacteria</taxon>
        <taxon>Pseudomonadati</taxon>
        <taxon>Pseudomonadota</taxon>
        <taxon>Gammaproteobacteria</taxon>
        <taxon>Thiotrichales</taxon>
        <taxon>Piscirickettsiaceae</taxon>
        <taxon>Thiomicrorhabdus</taxon>
    </lineage>
</organism>
<sequence>MNSNTSASGNKSVLLGLFKLMRPKQWVKNGFVFAPLMFTGLFLDIIAVSQTLIAFALFSLAASATYVVNDLKDIEEDRKHPTKSKKRPLASGQVTPAQAKKLLVGLYGLLIVGFFIQPLVMGVIVSYLLLNVAYSYYLKHQPVLDIFTIAIGFVLRVYAGAVAISVPLSSWMFVTTLCLALYLAAIKRRQELVQTTQEGREVLQKYTVSLVDRYAEMAATGALLFYSLFVMNARPEMVITIPFVLFGLFRYWYVSEALGEGESPTDALLSDKQLLITVVGWIAVSLWALWPAGGM</sequence>
<dbReference type="PANTHER" id="PTHR42723">
    <property type="entry name" value="CHLOROPHYLL SYNTHASE"/>
    <property type="match status" value="1"/>
</dbReference>
<keyword evidence="5 6" id="KW-0472">Membrane</keyword>
<dbReference type="Gene3D" id="1.10.357.140">
    <property type="entry name" value="UbiA prenyltransferase"/>
    <property type="match status" value="1"/>
</dbReference>
<keyword evidence="3 6" id="KW-0812">Transmembrane</keyword>
<accession>A0ABY8CBP5</accession>
<dbReference type="InterPro" id="IPR050475">
    <property type="entry name" value="Prenyltransferase_related"/>
</dbReference>
<feature type="transmembrane region" description="Helical" evidence="6">
    <location>
        <begin position="170"/>
        <end position="186"/>
    </location>
</feature>
<feature type="transmembrane region" description="Helical" evidence="6">
    <location>
        <begin position="237"/>
        <end position="253"/>
    </location>
</feature>
<keyword evidence="8" id="KW-1185">Reference proteome</keyword>
<dbReference type="EMBL" id="CP102381">
    <property type="protein sequence ID" value="WEJ62100.1"/>
    <property type="molecule type" value="Genomic_DNA"/>
</dbReference>
<dbReference type="InterPro" id="IPR044878">
    <property type="entry name" value="UbiA_sf"/>
</dbReference>
<dbReference type="InterPro" id="IPR000537">
    <property type="entry name" value="UbiA_prenyltransferase"/>
</dbReference>
<dbReference type="EC" id="2.4.2.45" evidence="7"/>
<evidence type="ECO:0000256" key="1">
    <source>
        <dbReference type="ARBA" id="ARBA00004141"/>
    </source>
</evidence>
<evidence type="ECO:0000256" key="2">
    <source>
        <dbReference type="ARBA" id="ARBA00022475"/>
    </source>
</evidence>
<dbReference type="Pfam" id="PF01040">
    <property type="entry name" value="UbiA"/>
    <property type="match status" value="1"/>
</dbReference>
<gene>
    <name evidence="7" type="ORF">NR989_08745</name>
</gene>
<evidence type="ECO:0000256" key="5">
    <source>
        <dbReference type="ARBA" id="ARBA00023136"/>
    </source>
</evidence>
<dbReference type="GO" id="GO:0016757">
    <property type="term" value="F:glycosyltransferase activity"/>
    <property type="evidence" value="ECO:0007669"/>
    <property type="project" value="UniProtKB-KW"/>
</dbReference>
<dbReference type="NCBIfam" id="NF008978">
    <property type="entry name" value="PRK12324.1-4"/>
    <property type="match status" value="1"/>
</dbReference>
<dbReference type="Proteomes" id="UP001222275">
    <property type="component" value="Chromosome"/>
</dbReference>
<keyword evidence="7" id="KW-0328">Glycosyltransferase</keyword>
<evidence type="ECO:0000256" key="3">
    <source>
        <dbReference type="ARBA" id="ARBA00022692"/>
    </source>
</evidence>
<evidence type="ECO:0000256" key="6">
    <source>
        <dbReference type="SAM" id="Phobius"/>
    </source>
</evidence>
<keyword evidence="4 6" id="KW-1133">Transmembrane helix</keyword>
<dbReference type="CDD" id="cd13963">
    <property type="entry name" value="PT_UbiA_2"/>
    <property type="match status" value="1"/>
</dbReference>
<name>A0ABY8CBP5_9GAMM</name>
<keyword evidence="2" id="KW-1003">Cell membrane</keyword>
<comment type="subcellular location">
    <subcellularLocation>
        <location evidence="1">Membrane</location>
        <topology evidence="1">Multi-pass membrane protein</topology>
    </subcellularLocation>
</comment>
<evidence type="ECO:0000313" key="7">
    <source>
        <dbReference type="EMBL" id="WEJ62100.1"/>
    </source>
</evidence>
<feature type="transmembrane region" description="Helical" evidence="6">
    <location>
        <begin position="106"/>
        <end position="130"/>
    </location>
</feature>
<evidence type="ECO:0000313" key="8">
    <source>
        <dbReference type="Proteomes" id="UP001222275"/>
    </source>
</evidence>
<keyword evidence="7" id="KW-0808">Transferase</keyword>
<evidence type="ECO:0000256" key="4">
    <source>
        <dbReference type="ARBA" id="ARBA00022989"/>
    </source>
</evidence>
<dbReference type="RefSeq" id="WP_275594357.1">
    <property type="nucleotide sequence ID" value="NZ_CP102381.1"/>
</dbReference>
<dbReference type="PANTHER" id="PTHR42723:SF1">
    <property type="entry name" value="CHLOROPHYLL SYNTHASE, CHLOROPLASTIC"/>
    <property type="match status" value="1"/>
</dbReference>
<feature type="transmembrane region" description="Helical" evidence="6">
    <location>
        <begin position="31"/>
        <end position="58"/>
    </location>
</feature>
<proteinExistence type="predicted"/>
<reference evidence="7 8" key="1">
    <citation type="submission" date="2022-06" db="EMBL/GenBank/DDBJ databases">
        <title>Thiomicrohabdus sp. nov, an obligately chemolithoautotrophic, sulfur-oxidizing bacterium isolated from beach of Guanyin Mountain. Amoy.</title>
        <authorList>
            <person name="Zhu H."/>
        </authorList>
    </citation>
    <scope>NUCLEOTIDE SEQUENCE [LARGE SCALE GENOMIC DNA]</scope>
    <source>
        <strain evidence="7 8">XGS-01</strain>
    </source>
</reference>